<proteinExistence type="predicted"/>
<dbReference type="OrthoDB" id="10530768at2759"/>
<reference evidence="3 4" key="1">
    <citation type="journal article" date="2013" name="Nat. Genet.">
        <title>The genome of the hydatid tapeworm Echinococcus granulosus.</title>
        <authorList>
            <person name="Zheng H."/>
            <person name="Zhang W."/>
            <person name="Zhang L."/>
            <person name="Zhang Z."/>
            <person name="Li J."/>
            <person name="Lu G."/>
            <person name="Zhu Y."/>
            <person name="Wang Y."/>
            <person name="Huang Y."/>
            <person name="Liu J."/>
            <person name="Kang H."/>
            <person name="Chen J."/>
            <person name="Wang L."/>
            <person name="Chen A."/>
            <person name="Yu S."/>
            <person name="Gao Z."/>
            <person name="Jin L."/>
            <person name="Gu W."/>
            <person name="Wang Z."/>
            <person name="Zhao L."/>
            <person name="Shi B."/>
            <person name="Wen H."/>
            <person name="Lin R."/>
            <person name="Jones M.K."/>
            <person name="Brejova B."/>
            <person name="Vinar T."/>
            <person name="Zhao G."/>
            <person name="McManus D.P."/>
            <person name="Chen Z."/>
            <person name="Zhou Y."/>
            <person name="Wang S."/>
        </authorList>
    </citation>
    <scope>NUCLEOTIDE SEQUENCE [LARGE SCALE GENOMIC DNA]</scope>
</reference>
<organism evidence="3 4">
    <name type="scientific">Echinococcus granulosus</name>
    <name type="common">Hydatid tapeworm</name>
    <dbReference type="NCBI Taxonomy" id="6210"/>
    <lineage>
        <taxon>Eukaryota</taxon>
        <taxon>Metazoa</taxon>
        <taxon>Spiralia</taxon>
        <taxon>Lophotrochozoa</taxon>
        <taxon>Platyhelminthes</taxon>
        <taxon>Cestoda</taxon>
        <taxon>Eucestoda</taxon>
        <taxon>Cyclophyllidea</taxon>
        <taxon>Taeniidae</taxon>
        <taxon>Echinococcus</taxon>
        <taxon>Echinococcus granulosus group</taxon>
    </lineage>
</organism>
<dbReference type="GeneID" id="36343141"/>
<evidence type="ECO:0000256" key="1">
    <source>
        <dbReference type="ARBA" id="ARBA00022737"/>
    </source>
</evidence>
<feature type="domain" description="Fibronectin type-III" evidence="2">
    <location>
        <begin position="216"/>
        <end position="307"/>
    </location>
</feature>
<dbReference type="EMBL" id="APAU02000077">
    <property type="protein sequence ID" value="EUB57685.1"/>
    <property type="molecule type" value="Genomic_DNA"/>
</dbReference>
<dbReference type="InterPro" id="IPR003961">
    <property type="entry name" value="FN3_dom"/>
</dbReference>
<dbReference type="CDD" id="cd00063">
    <property type="entry name" value="FN3"/>
    <property type="match status" value="2"/>
</dbReference>
<evidence type="ECO:0000313" key="3">
    <source>
        <dbReference type="EMBL" id="EUB57685.1"/>
    </source>
</evidence>
<dbReference type="PANTHER" id="PTHR46708:SF2">
    <property type="entry name" value="FIBRONECTIN TYPE-III DOMAIN-CONTAINING PROTEIN"/>
    <property type="match status" value="1"/>
</dbReference>
<feature type="domain" description="Fibronectin type-III" evidence="2">
    <location>
        <begin position="407"/>
        <end position="504"/>
    </location>
</feature>
<dbReference type="SUPFAM" id="SSF49265">
    <property type="entry name" value="Fibronectin type III"/>
    <property type="match status" value="3"/>
</dbReference>
<dbReference type="InterPro" id="IPR050991">
    <property type="entry name" value="ECM_Regulatory_Proteins"/>
</dbReference>
<comment type="caution">
    <text evidence="3">The sequence shown here is derived from an EMBL/GenBank/DDBJ whole genome shotgun (WGS) entry which is preliminary data.</text>
</comment>
<dbReference type="PANTHER" id="PTHR46708">
    <property type="entry name" value="TENASCIN"/>
    <property type="match status" value="1"/>
</dbReference>
<dbReference type="InterPro" id="IPR036116">
    <property type="entry name" value="FN3_sf"/>
</dbReference>
<dbReference type="Pfam" id="PF00041">
    <property type="entry name" value="fn3"/>
    <property type="match status" value="2"/>
</dbReference>
<keyword evidence="1" id="KW-0677">Repeat</keyword>
<evidence type="ECO:0000259" key="2">
    <source>
        <dbReference type="PROSITE" id="PS50853"/>
    </source>
</evidence>
<dbReference type="Proteomes" id="UP000019149">
    <property type="component" value="Unassembled WGS sequence"/>
</dbReference>
<dbReference type="CTD" id="36343141"/>
<dbReference type="RefSeq" id="XP_024348881.1">
    <property type="nucleotide sequence ID" value="XM_024496675.1"/>
</dbReference>
<name>W6U9K2_ECHGR</name>
<gene>
    <name evidence="3" type="ORF">EGR_07426</name>
</gene>
<dbReference type="KEGG" id="egl:EGR_07426"/>
<protein>
    <submittedName>
        <fullName evidence="3">Oncosphere antigen A</fullName>
    </submittedName>
</protein>
<dbReference type="InterPro" id="IPR013783">
    <property type="entry name" value="Ig-like_fold"/>
</dbReference>
<accession>W6U9K2</accession>
<evidence type="ECO:0000313" key="4">
    <source>
        <dbReference type="Proteomes" id="UP000019149"/>
    </source>
</evidence>
<dbReference type="SMART" id="SM00060">
    <property type="entry name" value="FN3"/>
    <property type="match status" value="3"/>
</dbReference>
<dbReference type="AlphaFoldDB" id="W6U9K2"/>
<dbReference type="PROSITE" id="PS50853">
    <property type="entry name" value="FN3"/>
    <property type="match status" value="2"/>
</dbReference>
<dbReference type="Gene3D" id="2.60.40.10">
    <property type="entry name" value="Immunoglobulins"/>
    <property type="match status" value="2"/>
</dbReference>
<keyword evidence="4" id="KW-1185">Reference proteome</keyword>
<sequence>MKTGTSGVQTTWRSVANLTADVRKYELEGVETSTTYTVTVRGRMLPNSFSDMADPLVFETMNADLSLPQNVKLEAVEPYTVRMTWDVPKKENIKLASLNFHEFTNLTPGQSITVSICAHNQPDALVKFDYIGARSDFLQFTIPPTMQVMHNPEGVIREFGGFEIVTKNGPPNPLNAWQSVANLTANQRDYQIGGFLPLLTYTVTARGRVSPDIFSCSPNVKLDAIDSFTVLLTWDSPAPSNDCITGYNIEWLLDNRKQRSIHLPSGHSYTFTDLKPGQTISASISAHCQVSTSVKLEYIGSFSMRKPTFEATYHEDIRDLCIVVHDPEDVVGEFGGFEILTKTGPPDSPNAWKSAAKLTAGAQEYRMEKLLPLLTYSVTVRGHVLPHSFSVMADPLVFEVIHADLIVPQNVKLEAVNPNAVLMTWGAPVSSNGHLTGYTIEWGDDMSRQERTHRPPVHFHVFTQLQHGQTIFASVCTNTQPSASVKFEYIGFFSEIKTVSTQHLQEFTQKPVFAATYHEEIEELDIVILMATGGSHLQSLWQSVANLTAEEREYQLVGLHPSKEYAVTVSGHVTPTPNDFSVLADPLPSLIYLHAISSGSFFHSPLR</sequence>